<protein>
    <recommendedName>
        <fullName evidence="6">Clathrin light chain</fullName>
    </recommendedName>
</protein>
<organism evidence="9 10">
    <name type="scientific">Smittium culicis</name>
    <dbReference type="NCBI Taxonomy" id="133412"/>
    <lineage>
        <taxon>Eukaryota</taxon>
        <taxon>Fungi</taxon>
        <taxon>Fungi incertae sedis</taxon>
        <taxon>Zoopagomycota</taxon>
        <taxon>Kickxellomycotina</taxon>
        <taxon>Harpellomycetes</taxon>
        <taxon>Harpellales</taxon>
        <taxon>Legeriomycetaceae</taxon>
        <taxon>Smittium</taxon>
    </lineage>
</organism>
<comment type="caution">
    <text evidence="9">The sequence shown here is derived from an EMBL/GenBank/DDBJ whole genome shotgun (WGS) entry which is preliminary data.</text>
</comment>
<feature type="compositionally biased region" description="Low complexity" evidence="8">
    <location>
        <begin position="207"/>
        <end position="225"/>
    </location>
</feature>
<comment type="function">
    <text evidence="6">Clathrin is the major protein of the polyhedral coat of coated pits and vesicles.</text>
</comment>
<name>A0A1R1Y393_9FUNG</name>
<feature type="compositionally biased region" description="Polar residues" evidence="8">
    <location>
        <begin position="194"/>
        <end position="206"/>
    </location>
</feature>
<evidence type="ECO:0000256" key="6">
    <source>
        <dbReference type="RuleBase" id="RU363137"/>
    </source>
</evidence>
<reference evidence="9 10" key="1">
    <citation type="submission" date="2017-01" db="EMBL/GenBank/DDBJ databases">
        <authorList>
            <person name="Mah S.A."/>
            <person name="Swanson W.J."/>
            <person name="Moy G.W."/>
            <person name="Vacquier V.D."/>
        </authorList>
    </citation>
    <scope>NUCLEOTIDE SEQUENCE [LARGE SCALE GENOMIC DNA]</scope>
    <source>
        <strain evidence="9 10">GSMNP</strain>
    </source>
</reference>
<dbReference type="GO" id="GO:0005198">
    <property type="term" value="F:structural molecule activity"/>
    <property type="evidence" value="ECO:0007669"/>
    <property type="project" value="InterPro"/>
</dbReference>
<dbReference type="InterPro" id="IPR000996">
    <property type="entry name" value="Clathrin_L-chain"/>
</dbReference>
<dbReference type="STRING" id="133412.A0A1R1Y393"/>
<keyword evidence="10" id="KW-1185">Reference proteome</keyword>
<evidence type="ECO:0000313" key="10">
    <source>
        <dbReference type="Proteomes" id="UP000187283"/>
    </source>
</evidence>
<proteinExistence type="inferred from homology"/>
<evidence type="ECO:0000256" key="5">
    <source>
        <dbReference type="ARBA" id="ARBA00023329"/>
    </source>
</evidence>
<dbReference type="OrthoDB" id="5555443at2759"/>
<dbReference type="AlphaFoldDB" id="A0A1R1Y393"/>
<dbReference type="GO" id="GO:0030130">
    <property type="term" value="C:clathrin coat of trans-Golgi network vesicle"/>
    <property type="evidence" value="ECO:0007669"/>
    <property type="project" value="InterPro"/>
</dbReference>
<comment type="similarity">
    <text evidence="2 6">Belongs to the clathrin light chain family.</text>
</comment>
<evidence type="ECO:0000256" key="8">
    <source>
        <dbReference type="SAM" id="MobiDB-lite"/>
    </source>
</evidence>
<keyword evidence="5 6" id="KW-0968">Cytoplasmic vesicle</keyword>
<evidence type="ECO:0000256" key="7">
    <source>
        <dbReference type="SAM" id="Coils"/>
    </source>
</evidence>
<keyword evidence="7" id="KW-0175">Coiled coil</keyword>
<dbReference type="Proteomes" id="UP000187283">
    <property type="component" value="Unassembled WGS sequence"/>
</dbReference>
<evidence type="ECO:0000256" key="3">
    <source>
        <dbReference type="ARBA" id="ARBA00023136"/>
    </source>
</evidence>
<dbReference type="GO" id="GO:0016192">
    <property type="term" value="P:vesicle-mediated transport"/>
    <property type="evidence" value="ECO:0007669"/>
    <property type="project" value="InterPro"/>
</dbReference>
<dbReference type="Pfam" id="PF01086">
    <property type="entry name" value="Clathrin_lg_ch"/>
    <property type="match status" value="1"/>
</dbReference>
<dbReference type="GO" id="GO:0006886">
    <property type="term" value="P:intracellular protein transport"/>
    <property type="evidence" value="ECO:0007669"/>
    <property type="project" value="InterPro"/>
</dbReference>
<keyword evidence="4 6" id="KW-0168">Coated pit</keyword>
<feature type="coiled-coil region" evidence="7">
    <location>
        <begin position="105"/>
        <end position="132"/>
    </location>
</feature>
<evidence type="ECO:0000313" key="9">
    <source>
        <dbReference type="EMBL" id="OMJ21451.1"/>
    </source>
</evidence>
<accession>A0A1R1Y393</accession>
<gene>
    <name evidence="9" type="ORF">AYI70_g3485</name>
</gene>
<feature type="region of interest" description="Disordered" evidence="8">
    <location>
        <begin position="20"/>
        <end position="62"/>
    </location>
</feature>
<feature type="region of interest" description="Disordered" evidence="8">
    <location>
        <begin position="194"/>
        <end position="230"/>
    </location>
</feature>
<keyword evidence="3 6" id="KW-0472">Membrane</keyword>
<dbReference type="GO" id="GO:0030132">
    <property type="term" value="C:clathrin coat of coated pit"/>
    <property type="evidence" value="ECO:0007669"/>
    <property type="project" value="InterPro"/>
</dbReference>
<comment type="subcellular location">
    <subcellularLocation>
        <location evidence="1 6">Cytoplasmic vesicle membrane</location>
        <topology evidence="1 6">Peripheral membrane protein</topology>
        <orientation evidence="1 6">Cytoplasmic side</orientation>
    </subcellularLocation>
    <subcellularLocation>
        <location evidence="6">Membrane</location>
        <location evidence="6">Coated pit</location>
        <topology evidence="6">Peripheral membrane protein</topology>
        <orientation evidence="6">Cytoplasmic side</orientation>
    </subcellularLocation>
    <text evidence="6">Cytoplasmic face of coated pits and vesicles.</text>
</comment>
<dbReference type="EMBL" id="LSSN01001003">
    <property type="protein sequence ID" value="OMJ21451.1"/>
    <property type="molecule type" value="Genomic_DNA"/>
</dbReference>
<evidence type="ECO:0000256" key="4">
    <source>
        <dbReference type="ARBA" id="ARBA00023176"/>
    </source>
</evidence>
<evidence type="ECO:0000256" key="1">
    <source>
        <dbReference type="ARBA" id="ARBA00004180"/>
    </source>
</evidence>
<sequence>MADEYEKNFLKMERELLGDDADMFQSPSTNKDSDFGTFESSQNSFPASSIDYTPNTTSESNNEAFGAFDDSNLIENFKNLKSPQQSMDIEYLPKTYQQPENSEFLNDWDKKIKEIIAERDRLSEEKNKEILEKATSDLDKFYDSYNEKKKQMMHENEANQEGEYQHISSGSLWEQVSRQISLVNKSLEMQTNFNNAVNGNNSQQKDSFGYSSSPSLNSSSRAPSSAQKVDDTRFNKNDLLLSLVGDFASGLGPKTSV</sequence>
<evidence type="ECO:0000256" key="2">
    <source>
        <dbReference type="ARBA" id="ARBA00005263"/>
    </source>
</evidence>
<feature type="compositionally biased region" description="Polar residues" evidence="8">
    <location>
        <begin position="38"/>
        <end position="62"/>
    </location>
</feature>